<protein>
    <submittedName>
        <fullName evidence="1">Uncharacterized protein</fullName>
    </submittedName>
</protein>
<organism evidence="1 2">
    <name type="scientific">Sphingoaurantiacus capsulatus</name>
    <dbReference type="NCBI Taxonomy" id="1771310"/>
    <lineage>
        <taxon>Bacteria</taxon>
        <taxon>Pseudomonadati</taxon>
        <taxon>Pseudomonadota</taxon>
        <taxon>Alphaproteobacteria</taxon>
        <taxon>Sphingomonadales</taxon>
        <taxon>Sphingosinicellaceae</taxon>
        <taxon>Sphingoaurantiacus</taxon>
    </lineage>
</organism>
<reference evidence="2" key="1">
    <citation type="journal article" date="2019" name="Int. J. Syst. Evol. Microbiol.">
        <title>The Global Catalogue of Microorganisms (GCM) 10K type strain sequencing project: providing services to taxonomists for standard genome sequencing and annotation.</title>
        <authorList>
            <consortium name="The Broad Institute Genomics Platform"/>
            <consortium name="The Broad Institute Genome Sequencing Center for Infectious Disease"/>
            <person name="Wu L."/>
            <person name="Ma J."/>
        </authorList>
    </citation>
    <scope>NUCLEOTIDE SEQUENCE [LARGE SCALE GENOMIC DNA]</scope>
    <source>
        <strain evidence="2">KCTC 42644</strain>
    </source>
</reference>
<keyword evidence="2" id="KW-1185">Reference proteome</keyword>
<evidence type="ECO:0000313" key="2">
    <source>
        <dbReference type="Proteomes" id="UP001595615"/>
    </source>
</evidence>
<dbReference type="EMBL" id="JBHRXV010000010">
    <property type="protein sequence ID" value="MFC3713283.1"/>
    <property type="molecule type" value="Genomic_DNA"/>
</dbReference>
<comment type="caution">
    <text evidence="1">The sequence shown here is derived from an EMBL/GenBank/DDBJ whole genome shotgun (WGS) entry which is preliminary data.</text>
</comment>
<dbReference type="RefSeq" id="WP_380861615.1">
    <property type="nucleotide sequence ID" value="NZ_JBHRXV010000010.1"/>
</dbReference>
<name>A0ABV7XC42_9SPHN</name>
<evidence type="ECO:0000313" key="1">
    <source>
        <dbReference type="EMBL" id="MFC3713283.1"/>
    </source>
</evidence>
<dbReference type="Proteomes" id="UP001595615">
    <property type="component" value="Unassembled WGS sequence"/>
</dbReference>
<accession>A0ABV7XC42</accession>
<sequence>MQIINGRASLEEASLLIAAFGEDAVVEAATRADRFRDAGDIDLFCRWRQIERAVELLQLQDVVGELH</sequence>
<gene>
    <name evidence="1" type="ORF">ACFOMD_11910</name>
</gene>
<proteinExistence type="predicted"/>